<dbReference type="EMBL" id="CP089982">
    <property type="protein sequence ID" value="WXA97646.1"/>
    <property type="molecule type" value="Genomic_DNA"/>
</dbReference>
<dbReference type="Gene3D" id="2.160.20.80">
    <property type="entry name" value="E3 ubiquitin-protein ligase SopA"/>
    <property type="match status" value="1"/>
</dbReference>
<dbReference type="Proteomes" id="UP001379533">
    <property type="component" value="Chromosome"/>
</dbReference>
<dbReference type="SUPFAM" id="SSF141571">
    <property type="entry name" value="Pentapeptide repeat-like"/>
    <property type="match status" value="1"/>
</dbReference>
<sequence length="154" mass="16865">MADVDFSDSDLTGANLSVDAAAKGKALNLRNVNLTNGFICKTHISESTFDNSLLVGSNLTKTVFENCSFRGANFRNANLIKTEFINCDLRDADFIDANLLRTEFSRVRMHGVRGHMDPSVVIYASEIDISRDGPGQYDGNIDTVRRLLSASGAR</sequence>
<dbReference type="Pfam" id="PF13599">
    <property type="entry name" value="Pentapeptide_4"/>
    <property type="match status" value="1"/>
</dbReference>
<organism evidence="1 2">
    <name type="scientific">Pendulispora brunnea</name>
    <dbReference type="NCBI Taxonomy" id="2905690"/>
    <lineage>
        <taxon>Bacteria</taxon>
        <taxon>Pseudomonadati</taxon>
        <taxon>Myxococcota</taxon>
        <taxon>Myxococcia</taxon>
        <taxon>Myxococcales</taxon>
        <taxon>Sorangiineae</taxon>
        <taxon>Pendulisporaceae</taxon>
        <taxon>Pendulispora</taxon>
    </lineage>
</organism>
<accession>A0ABZ2KGD4</accession>
<keyword evidence="2" id="KW-1185">Reference proteome</keyword>
<dbReference type="InterPro" id="IPR051082">
    <property type="entry name" value="Pentapeptide-BTB/POZ_domain"/>
</dbReference>
<evidence type="ECO:0000313" key="2">
    <source>
        <dbReference type="Proteomes" id="UP001379533"/>
    </source>
</evidence>
<evidence type="ECO:0000313" key="1">
    <source>
        <dbReference type="EMBL" id="WXA97646.1"/>
    </source>
</evidence>
<proteinExistence type="predicted"/>
<dbReference type="PANTHER" id="PTHR14136">
    <property type="entry name" value="BTB_POZ DOMAIN-CONTAINING PROTEIN KCTD9"/>
    <property type="match status" value="1"/>
</dbReference>
<gene>
    <name evidence="1" type="ORF">LZC95_12475</name>
</gene>
<protein>
    <submittedName>
        <fullName evidence="1">Pentapeptide repeat-containing protein</fullName>
    </submittedName>
</protein>
<reference evidence="1 2" key="1">
    <citation type="submission" date="2021-12" db="EMBL/GenBank/DDBJ databases">
        <title>Discovery of the Pendulisporaceae a myxobacterial family with distinct sporulation behavior and unique specialized metabolism.</title>
        <authorList>
            <person name="Garcia R."/>
            <person name="Popoff A."/>
            <person name="Bader C.D."/>
            <person name="Loehr J."/>
            <person name="Walesch S."/>
            <person name="Walt C."/>
            <person name="Boldt J."/>
            <person name="Bunk B."/>
            <person name="Haeckl F.J.F.P.J."/>
            <person name="Gunesch A.P."/>
            <person name="Birkelbach J."/>
            <person name="Nuebel U."/>
            <person name="Pietschmann T."/>
            <person name="Bach T."/>
            <person name="Mueller R."/>
        </authorList>
    </citation>
    <scope>NUCLEOTIDE SEQUENCE [LARGE SCALE GENOMIC DNA]</scope>
    <source>
        <strain evidence="1 2">MSr12523</strain>
    </source>
</reference>
<name>A0ABZ2KGD4_9BACT</name>
<dbReference type="PANTHER" id="PTHR14136:SF17">
    <property type="entry name" value="BTB_POZ DOMAIN-CONTAINING PROTEIN KCTD9"/>
    <property type="match status" value="1"/>
</dbReference>
<dbReference type="InterPro" id="IPR001646">
    <property type="entry name" value="5peptide_repeat"/>
</dbReference>